<sequence length="90" mass="9323">MKTNVLIPVACLIAAAGVVKAQDPVTTTVVVEVTKVVTVWNTDVVATPVPTMDAPAPSMDVPAPSMDTPAPCLLPVLPLPLVPLTLVTLW</sequence>
<feature type="chain" id="PRO_5013374549" evidence="1">
    <location>
        <begin position="22"/>
        <end position="90"/>
    </location>
</feature>
<evidence type="ECO:0000313" key="3">
    <source>
        <dbReference type="Proteomes" id="UP000242875"/>
    </source>
</evidence>
<dbReference type="AlphaFoldDB" id="A0A261XXG6"/>
<dbReference type="Proteomes" id="UP000242875">
    <property type="component" value="Unassembled WGS sequence"/>
</dbReference>
<name>A0A261XXG6_9FUNG</name>
<feature type="signal peptide" evidence="1">
    <location>
        <begin position="1"/>
        <end position="21"/>
    </location>
</feature>
<gene>
    <name evidence="2" type="ORF">BZG36_03713</name>
</gene>
<protein>
    <submittedName>
        <fullName evidence="2">Uncharacterized protein</fullName>
    </submittedName>
</protein>
<evidence type="ECO:0000256" key="1">
    <source>
        <dbReference type="SAM" id="SignalP"/>
    </source>
</evidence>
<reference evidence="2 3" key="1">
    <citation type="journal article" date="2017" name="Mycologia">
        <title>Bifiguratus adelaidae, gen. et sp. nov., a new member of Mucoromycotina in endophytic and soil-dwelling habitats.</title>
        <authorList>
            <person name="Torres-Cruz T.J."/>
            <person name="Billingsley Tobias T.L."/>
            <person name="Almatruk M."/>
            <person name="Hesse C."/>
            <person name="Kuske C.R."/>
            <person name="Desiro A."/>
            <person name="Benucci G.M."/>
            <person name="Bonito G."/>
            <person name="Stajich J.E."/>
            <person name="Dunlap C."/>
            <person name="Arnold A.E."/>
            <person name="Porras-Alfaro A."/>
        </authorList>
    </citation>
    <scope>NUCLEOTIDE SEQUENCE [LARGE SCALE GENOMIC DNA]</scope>
    <source>
        <strain evidence="2 3">AZ0501</strain>
    </source>
</reference>
<accession>A0A261XXG6</accession>
<keyword evidence="3" id="KW-1185">Reference proteome</keyword>
<comment type="caution">
    <text evidence="2">The sequence shown here is derived from an EMBL/GenBank/DDBJ whole genome shotgun (WGS) entry which is preliminary data.</text>
</comment>
<organism evidence="2 3">
    <name type="scientific">Bifiguratus adelaidae</name>
    <dbReference type="NCBI Taxonomy" id="1938954"/>
    <lineage>
        <taxon>Eukaryota</taxon>
        <taxon>Fungi</taxon>
        <taxon>Fungi incertae sedis</taxon>
        <taxon>Mucoromycota</taxon>
        <taxon>Mucoromycotina</taxon>
        <taxon>Endogonomycetes</taxon>
        <taxon>Endogonales</taxon>
        <taxon>Endogonales incertae sedis</taxon>
        <taxon>Bifiguratus</taxon>
    </lineage>
</organism>
<dbReference type="EMBL" id="MVBO01000108">
    <property type="protein sequence ID" value="OZJ03042.1"/>
    <property type="molecule type" value="Genomic_DNA"/>
</dbReference>
<evidence type="ECO:0000313" key="2">
    <source>
        <dbReference type="EMBL" id="OZJ03042.1"/>
    </source>
</evidence>
<proteinExistence type="predicted"/>
<keyword evidence="1" id="KW-0732">Signal</keyword>